<feature type="coiled-coil region" evidence="1">
    <location>
        <begin position="151"/>
        <end position="178"/>
    </location>
</feature>
<dbReference type="Pfam" id="PF09903">
    <property type="entry name" value="DUF2130"/>
    <property type="match status" value="1"/>
</dbReference>
<dbReference type="STRING" id="390807.SAMN04488095_1395"/>
<keyword evidence="1" id="KW-0175">Coiled coil</keyword>
<dbReference type="AlphaFoldDB" id="A0A1I3JQH6"/>
<evidence type="ECO:0000256" key="1">
    <source>
        <dbReference type="SAM" id="Coils"/>
    </source>
</evidence>
<feature type="coiled-coil region" evidence="1">
    <location>
        <begin position="34"/>
        <end position="108"/>
    </location>
</feature>
<dbReference type="Proteomes" id="UP000199110">
    <property type="component" value="Unassembled WGS sequence"/>
</dbReference>
<protein>
    <recommendedName>
        <fullName evidence="4">DUF2130 domain-containing protein</fullName>
    </recommendedName>
</protein>
<reference evidence="2 3" key="1">
    <citation type="submission" date="2016-10" db="EMBL/GenBank/DDBJ databases">
        <authorList>
            <person name="de Groot N.N."/>
        </authorList>
    </citation>
    <scope>NUCLEOTIDE SEQUENCE [LARGE SCALE GENOMIC DNA]</scope>
    <source>
        <strain evidence="2 3">DSM 19073</strain>
    </source>
</reference>
<sequence length="394" mass="42979">MNDPKITCPSCASEIPLTESLAGPLLAKTRADATARMQAALDAQKREIEAAAARAAAEEQAEAVAALRAEADALKRRDAAREAKLAEAQKAQAAAAAREEALKDREREMELTIQKQVSAATEAARAKLRIEAEALAAERVKTAQEAQALKLAEKDQQMDVLRRQIEVLTRKVEQGSQQRQGEAAEVVLEDQLMRAFPGDDIAPVGKGVRGADCLQRVGQAGAIIWESKRTANWSKDWLPKLRDDMRDAGADIAVLVSEVRPEGIDTFAHVDGVWVVAPRYAVALAHALRDGMLRVAEARGAREGQATKSEMLYDYLTGPQFRGRMEAVVEPFEAMQEALRKERKQMTAQWALREKQLEKAIGAMMGMYGDVRGIAGAAVAEIEAFETPLLEGDE</sequence>
<evidence type="ECO:0000313" key="3">
    <source>
        <dbReference type="Proteomes" id="UP000199110"/>
    </source>
</evidence>
<proteinExistence type="predicted"/>
<gene>
    <name evidence="2" type="ORF">SAMN04488095_1395</name>
</gene>
<dbReference type="EMBL" id="FORA01000001">
    <property type="protein sequence ID" value="SFI62424.1"/>
    <property type="molecule type" value="Genomic_DNA"/>
</dbReference>
<dbReference type="RefSeq" id="WP_092778328.1">
    <property type="nucleotide sequence ID" value="NZ_FORA01000001.1"/>
</dbReference>
<accession>A0A1I3JQH6</accession>
<dbReference type="OrthoDB" id="9765972at2"/>
<name>A0A1I3JQH6_9RHOB</name>
<dbReference type="InterPro" id="IPR019219">
    <property type="entry name" value="DUF2130"/>
</dbReference>
<evidence type="ECO:0008006" key="4">
    <source>
        <dbReference type="Google" id="ProtNLM"/>
    </source>
</evidence>
<keyword evidence="3" id="KW-1185">Reference proteome</keyword>
<organism evidence="2 3">
    <name type="scientific">Jannaschia pohangensis</name>
    <dbReference type="NCBI Taxonomy" id="390807"/>
    <lineage>
        <taxon>Bacteria</taxon>
        <taxon>Pseudomonadati</taxon>
        <taxon>Pseudomonadota</taxon>
        <taxon>Alphaproteobacteria</taxon>
        <taxon>Rhodobacterales</taxon>
        <taxon>Roseobacteraceae</taxon>
        <taxon>Jannaschia</taxon>
    </lineage>
</organism>
<evidence type="ECO:0000313" key="2">
    <source>
        <dbReference type="EMBL" id="SFI62424.1"/>
    </source>
</evidence>